<dbReference type="GO" id="GO:0008168">
    <property type="term" value="F:methyltransferase activity"/>
    <property type="evidence" value="ECO:0007669"/>
    <property type="project" value="UniProtKB-KW"/>
</dbReference>
<dbReference type="EMBL" id="JBHUIP010000013">
    <property type="protein sequence ID" value="MFD2264469.1"/>
    <property type="molecule type" value="Genomic_DNA"/>
</dbReference>
<sequence>MADLVDDADGSPELLRACRHYVQRIENDNDPCSETNGEYRFLTDILPFCRTVFDVGACAGNWADKALEINPAAVLHCFEPIPAAQMALFGKVGGRAIINAFALGRENGEAAFFSSAADFEISSRFKRPSFASADLRQDILPVVSLSHYCRQHGVDHIDLLKIDVEGAEVDVLEGGIDLFRQGRIMAAQFEYGGTWLDSRRQLRDVFYLMAGTDYVLAKLMPSGYRVIPDYNASLENFCYSNWLLLQRELADAGAL</sequence>
<dbReference type="PANTHER" id="PTHR36973:SF4">
    <property type="entry name" value="NODULATION PROTEIN"/>
    <property type="match status" value="1"/>
</dbReference>
<keyword evidence="2" id="KW-0808">Transferase</keyword>
<protein>
    <submittedName>
        <fullName evidence="2">FkbM family methyltransferase</fullName>
    </submittedName>
</protein>
<dbReference type="PANTHER" id="PTHR36973">
    <property type="entry name" value="SLL1456 PROTEIN-RELATED"/>
    <property type="match status" value="1"/>
</dbReference>
<comment type="caution">
    <text evidence="2">The sequence shown here is derived from an EMBL/GenBank/DDBJ whole genome shotgun (WGS) entry which is preliminary data.</text>
</comment>
<keyword evidence="3" id="KW-1185">Reference proteome</keyword>
<accession>A0ABW5DU84</accession>
<proteinExistence type="predicted"/>
<dbReference type="Proteomes" id="UP001597295">
    <property type="component" value="Unassembled WGS sequence"/>
</dbReference>
<dbReference type="NCBIfam" id="TIGR01444">
    <property type="entry name" value="fkbM_fam"/>
    <property type="match status" value="1"/>
</dbReference>
<dbReference type="InterPro" id="IPR029063">
    <property type="entry name" value="SAM-dependent_MTases_sf"/>
</dbReference>
<dbReference type="Pfam" id="PF05050">
    <property type="entry name" value="Methyltransf_21"/>
    <property type="match status" value="1"/>
</dbReference>
<dbReference type="InterPro" id="IPR006342">
    <property type="entry name" value="FkbM_mtfrase"/>
</dbReference>
<evidence type="ECO:0000259" key="1">
    <source>
        <dbReference type="Pfam" id="PF05050"/>
    </source>
</evidence>
<name>A0ABW5DU84_9PROT</name>
<keyword evidence="2" id="KW-0489">Methyltransferase</keyword>
<evidence type="ECO:0000313" key="2">
    <source>
        <dbReference type="EMBL" id="MFD2264469.1"/>
    </source>
</evidence>
<dbReference type="SUPFAM" id="SSF53335">
    <property type="entry name" value="S-adenosyl-L-methionine-dependent methyltransferases"/>
    <property type="match status" value="1"/>
</dbReference>
<dbReference type="Gene3D" id="3.40.50.150">
    <property type="entry name" value="Vaccinia Virus protein VP39"/>
    <property type="match status" value="1"/>
</dbReference>
<organism evidence="2 3">
    <name type="scientific">Lacibacterium aquatile</name>
    <dbReference type="NCBI Taxonomy" id="1168082"/>
    <lineage>
        <taxon>Bacteria</taxon>
        <taxon>Pseudomonadati</taxon>
        <taxon>Pseudomonadota</taxon>
        <taxon>Alphaproteobacteria</taxon>
        <taxon>Rhodospirillales</taxon>
        <taxon>Rhodospirillaceae</taxon>
    </lineage>
</organism>
<dbReference type="GO" id="GO:0032259">
    <property type="term" value="P:methylation"/>
    <property type="evidence" value="ECO:0007669"/>
    <property type="project" value="UniProtKB-KW"/>
</dbReference>
<feature type="domain" description="Methyltransferase FkbM" evidence="1">
    <location>
        <begin position="54"/>
        <end position="197"/>
    </location>
</feature>
<gene>
    <name evidence="2" type="ORF">ACFSM5_16310</name>
</gene>
<reference evidence="3" key="1">
    <citation type="journal article" date="2019" name="Int. J. Syst. Evol. Microbiol.">
        <title>The Global Catalogue of Microorganisms (GCM) 10K type strain sequencing project: providing services to taxonomists for standard genome sequencing and annotation.</title>
        <authorList>
            <consortium name="The Broad Institute Genomics Platform"/>
            <consortium name="The Broad Institute Genome Sequencing Center for Infectious Disease"/>
            <person name="Wu L."/>
            <person name="Ma J."/>
        </authorList>
    </citation>
    <scope>NUCLEOTIDE SEQUENCE [LARGE SCALE GENOMIC DNA]</scope>
    <source>
        <strain evidence="3">CGMCC 1.19062</strain>
    </source>
</reference>
<dbReference type="RefSeq" id="WP_379877555.1">
    <property type="nucleotide sequence ID" value="NZ_JBHUIP010000013.1"/>
</dbReference>
<evidence type="ECO:0000313" key="3">
    <source>
        <dbReference type="Proteomes" id="UP001597295"/>
    </source>
</evidence>
<dbReference type="InterPro" id="IPR053188">
    <property type="entry name" value="FkbM_Methyltransferase"/>
</dbReference>